<dbReference type="EMBL" id="CM004474">
    <property type="protein sequence ID" value="OCT81430.1"/>
    <property type="molecule type" value="Genomic_DNA"/>
</dbReference>
<protein>
    <submittedName>
        <fullName evidence="1">Uncharacterized protein</fullName>
    </submittedName>
</protein>
<accession>A0A974CZ41</accession>
<sequence>MAECAFYLEKLQSACTVISNIITVVSGSSITSKIDDFLGYSTVLTLPAKGSIKHNGKKVNRKKKNSFMVSIVNIILCGSNSDLHDEHDLVRHESLGGNTKMSL</sequence>
<dbReference type="Proteomes" id="UP000694892">
    <property type="component" value="Chromosome 5L"/>
</dbReference>
<organism evidence="1 2">
    <name type="scientific">Xenopus laevis</name>
    <name type="common">African clawed frog</name>
    <dbReference type="NCBI Taxonomy" id="8355"/>
    <lineage>
        <taxon>Eukaryota</taxon>
        <taxon>Metazoa</taxon>
        <taxon>Chordata</taxon>
        <taxon>Craniata</taxon>
        <taxon>Vertebrata</taxon>
        <taxon>Euteleostomi</taxon>
        <taxon>Amphibia</taxon>
        <taxon>Batrachia</taxon>
        <taxon>Anura</taxon>
        <taxon>Pipoidea</taxon>
        <taxon>Pipidae</taxon>
        <taxon>Xenopodinae</taxon>
        <taxon>Xenopus</taxon>
        <taxon>Xenopus</taxon>
    </lineage>
</organism>
<proteinExistence type="predicted"/>
<dbReference type="AlphaFoldDB" id="A0A974CZ41"/>
<evidence type="ECO:0000313" key="1">
    <source>
        <dbReference type="EMBL" id="OCT81430.1"/>
    </source>
</evidence>
<reference evidence="2" key="1">
    <citation type="journal article" date="2016" name="Nature">
        <title>Genome evolution in the allotetraploid frog Xenopus laevis.</title>
        <authorList>
            <person name="Session A.M."/>
            <person name="Uno Y."/>
            <person name="Kwon T."/>
            <person name="Chapman J.A."/>
            <person name="Toyoda A."/>
            <person name="Takahashi S."/>
            <person name="Fukui A."/>
            <person name="Hikosaka A."/>
            <person name="Suzuki A."/>
            <person name="Kondo M."/>
            <person name="van Heeringen S.J."/>
            <person name="Quigley I."/>
            <person name="Heinz S."/>
            <person name="Ogino H."/>
            <person name="Ochi H."/>
            <person name="Hellsten U."/>
            <person name="Lyons J.B."/>
            <person name="Simakov O."/>
            <person name="Putnam N."/>
            <person name="Stites J."/>
            <person name="Kuroki Y."/>
            <person name="Tanaka T."/>
            <person name="Michiue T."/>
            <person name="Watanabe M."/>
            <person name="Bogdanovic O."/>
            <person name="Lister R."/>
            <person name="Georgiou G."/>
            <person name="Paranjpe S.S."/>
            <person name="van Kruijsbergen I."/>
            <person name="Shu S."/>
            <person name="Carlson J."/>
            <person name="Kinoshita T."/>
            <person name="Ohta Y."/>
            <person name="Mawaribuchi S."/>
            <person name="Jenkins J."/>
            <person name="Grimwood J."/>
            <person name="Schmutz J."/>
            <person name="Mitros T."/>
            <person name="Mozaffari S.V."/>
            <person name="Suzuki Y."/>
            <person name="Haramoto Y."/>
            <person name="Yamamoto T.S."/>
            <person name="Takagi C."/>
            <person name="Heald R."/>
            <person name="Miller K."/>
            <person name="Haudenschild C."/>
            <person name="Kitzman J."/>
            <person name="Nakayama T."/>
            <person name="Izutsu Y."/>
            <person name="Robert J."/>
            <person name="Fortriede J."/>
            <person name="Burns K."/>
            <person name="Lotay V."/>
            <person name="Karimi K."/>
            <person name="Yasuoka Y."/>
            <person name="Dichmann D.S."/>
            <person name="Flajnik M.F."/>
            <person name="Houston D.W."/>
            <person name="Shendure J."/>
            <person name="DuPasquier L."/>
            <person name="Vize P.D."/>
            <person name="Zorn A.M."/>
            <person name="Ito M."/>
            <person name="Marcotte E.M."/>
            <person name="Wallingford J.B."/>
            <person name="Ito Y."/>
            <person name="Asashima M."/>
            <person name="Ueno N."/>
            <person name="Matsuda Y."/>
            <person name="Veenstra G.J."/>
            <person name="Fujiyama A."/>
            <person name="Harland R.M."/>
            <person name="Taira M."/>
            <person name="Rokhsar D.S."/>
        </authorList>
    </citation>
    <scope>NUCLEOTIDE SEQUENCE [LARGE SCALE GENOMIC DNA]</scope>
    <source>
        <strain evidence="2">J</strain>
    </source>
</reference>
<evidence type="ECO:0000313" key="2">
    <source>
        <dbReference type="Proteomes" id="UP000694892"/>
    </source>
</evidence>
<gene>
    <name evidence="1" type="ORF">XELAEV_18028250mg</name>
</gene>
<name>A0A974CZ41_XENLA</name>